<reference evidence="3 4" key="1">
    <citation type="submission" date="2023-08" db="EMBL/GenBank/DDBJ databases">
        <title>A Necator americanus chromosomal reference genome.</title>
        <authorList>
            <person name="Ilik V."/>
            <person name="Petrzelkova K.J."/>
            <person name="Pardy F."/>
            <person name="Fuh T."/>
            <person name="Niatou-Singa F.S."/>
            <person name="Gouil Q."/>
            <person name="Baker L."/>
            <person name="Ritchie M.E."/>
            <person name="Jex A.R."/>
            <person name="Gazzola D."/>
            <person name="Li H."/>
            <person name="Toshio Fujiwara R."/>
            <person name="Zhan B."/>
            <person name="Aroian R.V."/>
            <person name="Pafco B."/>
            <person name="Schwarz E.M."/>
        </authorList>
    </citation>
    <scope>NUCLEOTIDE SEQUENCE [LARGE SCALE GENOMIC DNA]</scope>
    <source>
        <strain evidence="3 4">Aroian</strain>
        <tissue evidence="3">Whole animal</tissue>
    </source>
</reference>
<dbReference type="EMBL" id="JAVFWL010000006">
    <property type="protein sequence ID" value="KAK6766563.1"/>
    <property type="molecule type" value="Genomic_DNA"/>
</dbReference>
<dbReference type="Proteomes" id="UP001303046">
    <property type="component" value="Unassembled WGS sequence"/>
</dbReference>
<protein>
    <submittedName>
        <fullName evidence="3">Uncharacterized protein</fullName>
    </submittedName>
</protein>
<feature type="region of interest" description="Disordered" evidence="1">
    <location>
        <begin position="191"/>
        <end position="269"/>
    </location>
</feature>
<feature type="region of interest" description="Disordered" evidence="1">
    <location>
        <begin position="286"/>
        <end position="380"/>
    </location>
</feature>
<comment type="caution">
    <text evidence="3">The sequence shown here is derived from an EMBL/GenBank/DDBJ whole genome shotgun (WGS) entry which is preliminary data.</text>
</comment>
<feature type="compositionally biased region" description="Basic and acidic residues" evidence="1">
    <location>
        <begin position="199"/>
        <end position="219"/>
    </location>
</feature>
<organism evidence="3 4">
    <name type="scientific">Necator americanus</name>
    <name type="common">Human hookworm</name>
    <dbReference type="NCBI Taxonomy" id="51031"/>
    <lineage>
        <taxon>Eukaryota</taxon>
        <taxon>Metazoa</taxon>
        <taxon>Ecdysozoa</taxon>
        <taxon>Nematoda</taxon>
        <taxon>Chromadorea</taxon>
        <taxon>Rhabditida</taxon>
        <taxon>Rhabditina</taxon>
        <taxon>Rhabditomorpha</taxon>
        <taxon>Strongyloidea</taxon>
        <taxon>Ancylostomatidae</taxon>
        <taxon>Bunostominae</taxon>
        <taxon>Necator</taxon>
    </lineage>
</organism>
<name>A0ABR1EVG3_NECAM</name>
<keyword evidence="4" id="KW-1185">Reference proteome</keyword>
<feature type="region of interest" description="Disordered" evidence="1">
    <location>
        <begin position="134"/>
        <end position="155"/>
    </location>
</feature>
<gene>
    <name evidence="3" type="primary">Necator_chrX.g26235</name>
    <name evidence="3" type="ORF">RB195_026069</name>
</gene>
<feature type="compositionally biased region" description="Basic and acidic residues" evidence="1">
    <location>
        <begin position="259"/>
        <end position="269"/>
    </location>
</feature>
<accession>A0ABR1EVG3</accession>
<proteinExistence type="predicted"/>
<sequence>MHTLLLLLFVLLPGIQNLRVKRQFNSPSYHLQQWEFDQVSYQRPYGYQQQTSYEHAPAYYNYYQQRYVTPHQAPSGWNVNSNEHSSYYSYPYNPYYSHQSSGYATAPPVRSSGSSYGRPPIIRDQEIVYSQNNVKTSSEPQDAYPTAPTNWEGSLNANYPVQSPTEETTTIQSGFGGSNFDSRFSGTFLARSPENEGGNQDKHGVEIAKEDAPKTDEFSMKSVGDDGTDSDINRKLAAGNPTEAEELPNEIPSTTLGPIDEKLKSVTDDKTTSDVVVEIMGTTPASVTAYPPEKDGPPLYIDAEDSSSSSTPPYPGAEDDVSSTTARPLGDSTIPMDEYVPTEVLPAATPQSEPETTTTAINDSSTSSNPDDKVILRSPPLPKEVAEKLKELGFSVLKLT</sequence>
<evidence type="ECO:0000313" key="3">
    <source>
        <dbReference type="EMBL" id="KAK6766563.1"/>
    </source>
</evidence>
<feature type="signal peptide" evidence="2">
    <location>
        <begin position="1"/>
        <end position="17"/>
    </location>
</feature>
<feature type="region of interest" description="Disordered" evidence="1">
    <location>
        <begin position="101"/>
        <end position="120"/>
    </location>
</feature>
<feature type="compositionally biased region" description="Polar residues" evidence="1">
    <location>
        <begin position="349"/>
        <end position="369"/>
    </location>
</feature>
<evidence type="ECO:0000256" key="1">
    <source>
        <dbReference type="SAM" id="MobiDB-lite"/>
    </source>
</evidence>
<keyword evidence="2" id="KW-0732">Signal</keyword>
<evidence type="ECO:0000256" key="2">
    <source>
        <dbReference type="SAM" id="SignalP"/>
    </source>
</evidence>
<feature type="chain" id="PRO_5045990161" evidence="2">
    <location>
        <begin position="18"/>
        <end position="400"/>
    </location>
</feature>
<evidence type="ECO:0000313" key="4">
    <source>
        <dbReference type="Proteomes" id="UP001303046"/>
    </source>
</evidence>